<accession>A0A1T4PNW3</accession>
<comment type="caution">
    <text evidence="1">The sequence shown here is derived from an EMBL/GenBank/DDBJ whole genome shotgun (WGS) entry which is preliminary data.</text>
</comment>
<proteinExistence type="predicted"/>
<dbReference type="OrthoDB" id="5616525at2"/>
<dbReference type="AlphaFoldDB" id="A0A1T4PNW3"/>
<dbReference type="EMBL" id="MTSM01000010">
    <property type="protein sequence ID" value="OPX55391.1"/>
    <property type="molecule type" value="Genomic_DNA"/>
</dbReference>
<protein>
    <submittedName>
        <fullName evidence="1">Uncharacterized protein</fullName>
    </submittedName>
</protein>
<sequence length="71" mass="7892">MNANIEKQAQHVVESFKKQLSKSGIEHVGQQHFAQLQLLIESALTSASLQQSKQLADQLEHLAQGLRKDGQ</sequence>
<evidence type="ECO:0000313" key="1">
    <source>
        <dbReference type="EMBL" id="OPX55391.1"/>
    </source>
</evidence>
<gene>
    <name evidence="1" type="ORF">BTE48_09500</name>
</gene>
<organism evidence="1 2">
    <name type="scientific">Oceanospirillum multiglobuliferum</name>
    <dbReference type="NCBI Taxonomy" id="64969"/>
    <lineage>
        <taxon>Bacteria</taxon>
        <taxon>Pseudomonadati</taxon>
        <taxon>Pseudomonadota</taxon>
        <taxon>Gammaproteobacteria</taxon>
        <taxon>Oceanospirillales</taxon>
        <taxon>Oceanospirillaceae</taxon>
        <taxon>Oceanospirillum</taxon>
    </lineage>
</organism>
<dbReference type="RefSeq" id="WP_078745155.1">
    <property type="nucleotide sequence ID" value="NZ_FUXG01000009.1"/>
</dbReference>
<dbReference type="Proteomes" id="UP000191418">
    <property type="component" value="Unassembled WGS sequence"/>
</dbReference>
<keyword evidence="2" id="KW-1185">Reference proteome</keyword>
<dbReference type="STRING" id="64969.SAMN02745127_01551"/>
<reference evidence="1 2" key="1">
    <citation type="submission" date="2017-01" db="EMBL/GenBank/DDBJ databases">
        <title>Genome Sequencing of a Marine Spirillum, Oceanospirillum multiglobuliferum ATCC 33336, from Japan.</title>
        <authorList>
            <person name="Carney J.G."/>
            <person name="Trachtenberg A.M."/>
            <person name="Rheaume B.A."/>
            <person name="Linnane J.D."/>
            <person name="Pitts N.L."/>
            <person name="Mykles D.L."/>
            <person name="Maclea K.S."/>
        </authorList>
    </citation>
    <scope>NUCLEOTIDE SEQUENCE [LARGE SCALE GENOMIC DNA]</scope>
    <source>
        <strain evidence="1 2">ATCC 33336</strain>
    </source>
</reference>
<evidence type="ECO:0000313" key="2">
    <source>
        <dbReference type="Proteomes" id="UP000191418"/>
    </source>
</evidence>
<name>A0A1T4PNW3_9GAMM</name>